<name>A0AAV6REJ6_SOLSE</name>
<dbReference type="AlphaFoldDB" id="A0AAV6REJ6"/>
<evidence type="ECO:0000313" key="1">
    <source>
        <dbReference type="EMBL" id="KAG7503590.1"/>
    </source>
</evidence>
<accession>A0AAV6REJ6</accession>
<proteinExistence type="predicted"/>
<evidence type="ECO:0000313" key="2">
    <source>
        <dbReference type="Proteomes" id="UP000693946"/>
    </source>
</evidence>
<protein>
    <submittedName>
        <fullName evidence="1">Uncharacterized protein</fullName>
    </submittedName>
</protein>
<sequence length="76" mass="8558">MAQAGGWAGVTQQNVQLQDTALCFQTKKENLRRVYHHHLWKFVPAAGIRRGFADLLFLGAVCFAPRISQGAVNYRQ</sequence>
<organism evidence="1 2">
    <name type="scientific">Solea senegalensis</name>
    <name type="common">Senegalese sole</name>
    <dbReference type="NCBI Taxonomy" id="28829"/>
    <lineage>
        <taxon>Eukaryota</taxon>
        <taxon>Metazoa</taxon>
        <taxon>Chordata</taxon>
        <taxon>Craniata</taxon>
        <taxon>Vertebrata</taxon>
        <taxon>Euteleostomi</taxon>
        <taxon>Actinopterygii</taxon>
        <taxon>Neopterygii</taxon>
        <taxon>Teleostei</taxon>
        <taxon>Neoteleostei</taxon>
        <taxon>Acanthomorphata</taxon>
        <taxon>Carangaria</taxon>
        <taxon>Pleuronectiformes</taxon>
        <taxon>Pleuronectoidei</taxon>
        <taxon>Soleidae</taxon>
        <taxon>Solea</taxon>
    </lineage>
</organism>
<reference evidence="1 2" key="1">
    <citation type="journal article" date="2021" name="Sci. Rep.">
        <title>Chromosome anchoring in Senegalese sole (Solea senegalensis) reveals sex-associated markers and genome rearrangements in flatfish.</title>
        <authorList>
            <person name="Guerrero-Cozar I."/>
            <person name="Gomez-Garrido J."/>
            <person name="Berbel C."/>
            <person name="Martinez-Blanch J.F."/>
            <person name="Alioto T."/>
            <person name="Claros M.G."/>
            <person name="Gagnaire P.A."/>
            <person name="Manchado M."/>
        </authorList>
    </citation>
    <scope>NUCLEOTIDE SEQUENCE [LARGE SCALE GENOMIC DNA]</scope>
    <source>
        <strain evidence="1">Sse05_10M</strain>
    </source>
</reference>
<gene>
    <name evidence="1" type="ORF">JOB18_041445</name>
</gene>
<comment type="caution">
    <text evidence="1">The sequence shown here is derived from an EMBL/GenBank/DDBJ whole genome shotgun (WGS) entry which is preliminary data.</text>
</comment>
<dbReference type="Proteomes" id="UP000693946">
    <property type="component" value="Linkage Group LG2"/>
</dbReference>
<dbReference type="EMBL" id="JAGKHQ010000012">
    <property type="protein sequence ID" value="KAG7503590.1"/>
    <property type="molecule type" value="Genomic_DNA"/>
</dbReference>
<keyword evidence="2" id="KW-1185">Reference proteome</keyword>